<dbReference type="RefSeq" id="WP_377816934.1">
    <property type="nucleotide sequence ID" value="NZ_JBHRSJ010000035.1"/>
</dbReference>
<protein>
    <submittedName>
        <fullName evidence="1">Uncharacterized protein</fullName>
    </submittedName>
</protein>
<organism evidence="1 2">
    <name type="scientific">Azotobacter bryophylli</name>
    <dbReference type="NCBI Taxonomy" id="1986537"/>
    <lineage>
        <taxon>Bacteria</taxon>
        <taxon>Pseudomonadati</taxon>
        <taxon>Pseudomonadota</taxon>
        <taxon>Gammaproteobacteria</taxon>
        <taxon>Pseudomonadales</taxon>
        <taxon>Pseudomonadaceae</taxon>
        <taxon>Azotobacter</taxon>
    </lineage>
</organism>
<dbReference type="EMBL" id="JBHRSJ010000035">
    <property type="protein sequence ID" value="MFC2974674.1"/>
    <property type="molecule type" value="Genomic_DNA"/>
</dbReference>
<sequence>MANRLKKLAQAQYTPSSPYQPGSPAYCVTTVVGYQSTSGLSGYDAGLVDGNGVTTGFGSVSPGQVRDALSDLASGGFAGVMLNTESGNDELLPITRRVCYPAVAAIPAEPAKLTYTAIDGWNGGARSIKPLFGDGAFTFEVGPAAIGVVVGLVDADESTSPAEPSHAFYVHQGVVAVMESGVVVATAPTPHSAGKRLAISRSLGHVTYLYDGWAYTSAVVSQGAPYLDATIYASGDYVDNPQLVAALVQSGEIRATLPPLVGLLTDRASYAFGGGRLPPLGGLASGIGGGIGRIEGSLPALGGHAADHAYSEVRGTLPALAGALNGGFPQVSRATVVGILPPLSGLLRGLTGSVGRIEAALPPLQGLGTDHAYAEARGTLPALTGAGLTFAPTDYGNARDNFLVVADLWVASCRQSAVLAEQLGLSSGFTLGVVIDGALFEALAISSEVSAYRALSAVIQSVLLLGGTADAGTAASVQYAVNVLTGALTTYSGFDFDAFALADNTLYACRPDGLYRMRPGDDDGSPIAVTLDFGATDYGAVQAKTVQEVFLGLTTDGEVIVTLRADGVDRSYRAVARGPMMRAAPARGVAARRWNLTLEVTDATEFELDTIEHIVAVAARRGMR</sequence>
<gene>
    <name evidence="1" type="ORF">ACFOJE_21000</name>
</gene>
<accession>A0ABV7AYL8</accession>
<comment type="caution">
    <text evidence="1">The sequence shown here is derived from an EMBL/GenBank/DDBJ whole genome shotgun (WGS) entry which is preliminary data.</text>
</comment>
<evidence type="ECO:0000313" key="2">
    <source>
        <dbReference type="Proteomes" id="UP001595457"/>
    </source>
</evidence>
<proteinExistence type="predicted"/>
<reference evidence="2" key="1">
    <citation type="journal article" date="2019" name="Int. J. Syst. Evol. Microbiol.">
        <title>The Global Catalogue of Microorganisms (GCM) 10K type strain sequencing project: providing services to taxonomists for standard genome sequencing and annotation.</title>
        <authorList>
            <consortium name="The Broad Institute Genomics Platform"/>
            <consortium name="The Broad Institute Genome Sequencing Center for Infectious Disease"/>
            <person name="Wu L."/>
            <person name="Ma J."/>
        </authorList>
    </citation>
    <scope>NUCLEOTIDE SEQUENCE [LARGE SCALE GENOMIC DNA]</scope>
    <source>
        <strain evidence="2">KCTC 62195</strain>
    </source>
</reference>
<evidence type="ECO:0000313" key="1">
    <source>
        <dbReference type="EMBL" id="MFC2974674.1"/>
    </source>
</evidence>
<dbReference type="Proteomes" id="UP001595457">
    <property type="component" value="Unassembled WGS sequence"/>
</dbReference>
<name>A0ABV7AYL8_9GAMM</name>
<keyword evidence="2" id="KW-1185">Reference proteome</keyword>